<keyword evidence="2" id="KW-0012">Acyltransferase</keyword>
<accession>A0A0R2JWF5</accession>
<evidence type="ECO:0000313" key="4">
    <source>
        <dbReference type="EMBL" id="KRN81536.1"/>
    </source>
</evidence>
<evidence type="ECO:0000259" key="3">
    <source>
        <dbReference type="PROSITE" id="PS51186"/>
    </source>
</evidence>
<keyword evidence="5" id="KW-0687">Ribonucleoprotein</keyword>
<dbReference type="OrthoDB" id="9802340at2"/>
<keyword evidence="7" id="KW-1185">Reference proteome</keyword>
<evidence type="ECO:0000313" key="5">
    <source>
        <dbReference type="EMBL" id="SER34946.1"/>
    </source>
</evidence>
<reference evidence="4 6" key="1">
    <citation type="journal article" date="2015" name="Genome Announc.">
        <title>Expanding the biotechnology potential of lactobacilli through comparative genomics of 213 strains and associated genera.</title>
        <authorList>
            <person name="Sun Z."/>
            <person name="Harris H.M."/>
            <person name="McCann A."/>
            <person name="Guo C."/>
            <person name="Argimon S."/>
            <person name="Zhang W."/>
            <person name="Yang X."/>
            <person name="Jeffery I.B."/>
            <person name="Cooney J.C."/>
            <person name="Kagawa T.F."/>
            <person name="Liu W."/>
            <person name="Song Y."/>
            <person name="Salvetti E."/>
            <person name="Wrobel A."/>
            <person name="Rasinkangas P."/>
            <person name="Parkhill J."/>
            <person name="Rea M.C."/>
            <person name="O'Sullivan O."/>
            <person name="Ritari J."/>
            <person name="Douillard F.P."/>
            <person name="Paul Ross R."/>
            <person name="Yang R."/>
            <person name="Briner A.E."/>
            <person name="Felis G.E."/>
            <person name="de Vos W.M."/>
            <person name="Barrangou R."/>
            <person name="Klaenhammer T.R."/>
            <person name="Caufield P.W."/>
            <person name="Cui Y."/>
            <person name="Zhang H."/>
            <person name="O'Toole P.W."/>
        </authorList>
    </citation>
    <scope>NUCLEOTIDE SEQUENCE [LARGE SCALE GENOMIC DNA]</scope>
    <source>
        <strain evidence="4 6">DSM 22301</strain>
    </source>
</reference>
<dbReference type="Proteomes" id="UP000051749">
    <property type="component" value="Unassembled WGS sequence"/>
</dbReference>
<dbReference type="InterPro" id="IPR051556">
    <property type="entry name" value="N-term/lysine_N-AcTrnsfr"/>
</dbReference>
<evidence type="ECO:0000256" key="2">
    <source>
        <dbReference type="ARBA" id="ARBA00023315"/>
    </source>
</evidence>
<dbReference type="GO" id="GO:0005840">
    <property type="term" value="C:ribosome"/>
    <property type="evidence" value="ECO:0007669"/>
    <property type="project" value="UniProtKB-KW"/>
</dbReference>
<dbReference type="GeneID" id="76044306"/>
<organism evidence="4 6">
    <name type="scientific">Pediococcus ethanolidurans</name>
    <dbReference type="NCBI Taxonomy" id="319653"/>
    <lineage>
        <taxon>Bacteria</taxon>
        <taxon>Bacillati</taxon>
        <taxon>Bacillota</taxon>
        <taxon>Bacilli</taxon>
        <taxon>Lactobacillales</taxon>
        <taxon>Lactobacillaceae</taxon>
        <taxon>Pediococcus</taxon>
    </lineage>
</organism>
<dbReference type="AlphaFoldDB" id="A0A0R2JWF5"/>
<dbReference type="Pfam" id="PF00583">
    <property type="entry name" value="Acetyltransf_1"/>
    <property type="match status" value="1"/>
</dbReference>
<dbReference type="SUPFAM" id="SSF55729">
    <property type="entry name" value="Acyl-CoA N-acyltransferases (Nat)"/>
    <property type="match status" value="1"/>
</dbReference>
<dbReference type="GO" id="GO:0007064">
    <property type="term" value="P:mitotic sister chromatid cohesion"/>
    <property type="evidence" value="ECO:0007669"/>
    <property type="project" value="TreeGrafter"/>
</dbReference>
<dbReference type="RefSeq" id="WP_057807596.1">
    <property type="nucleotide sequence ID" value="NZ_BJYP01000018.1"/>
</dbReference>
<dbReference type="GO" id="GO:0016747">
    <property type="term" value="F:acyltransferase activity, transferring groups other than amino-acyl groups"/>
    <property type="evidence" value="ECO:0007669"/>
    <property type="project" value="InterPro"/>
</dbReference>
<gene>
    <name evidence="4" type="ORF">IV87_GL001118</name>
    <name evidence="5" type="ORF">SAMN04487973_10510</name>
</gene>
<reference evidence="5 7" key="2">
    <citation type="submission" date="2016-10" db="EMBL/GenBank/DDBJ databases">
        <authorList>
            <person name="Varghese N."/>
            <person name="Submissions S."/>
        </authorList>
    </citation>
    <scope>NUCLEOTIDE SEQUENCE [LARGE SCALE GENOMIC DNA]</scope>
    <source>
        <strain evidence="5 7">CGMCC 1.3889</strain>
    </source>
</reference>
<dbReference type="CDD" id="cd04301">
    <property type="entry name" value="NAT_SF"/>
    <property type="match status" value="1"/>
</dbReference>
<name>A0A0R2JWF5_9LACO</name>
<evidence type="ECO:0000313" key="6">
    <source>
        <dbReference type="Proteomes" id="UP000051749"/>
    </source>
</evidence>
<proteinExistence type="predicted"/>
<dbReference type="PANTHER" id="PTHR42919">
    <property type="entry name" value="N-ALPHA-ACETYLTRANSFERASE"/>
    <property type="match status" value="1"/>
</dbReference>
<feature type="domain" description="N-acetyltransferase" evidence="3">
    <location>
        <begin position="5"/>
        <end position="162"/>
    </location>
</feature>
<dbReference type="PANTHER" id="PTHR42919:SF8">
    <property type="entry name" value="N-ALPHA-ACETYLTRANSFERASE 50"/>
    <property type="match status" value="1"/>
</dbReference>
<protein>
    <submittedName>
        <fullName evidence="5">Ribosomal protein S18 acetylase RimI</fullName>
    </submittedName>
</protein>
<dbReference type="STRING" id="319653.SAMN04487973_10510"/>
<dbReference type="InterPro" id="IPR016181">
    <property type="entry name" value="Acyl_CoA_acyltransferase"/>
</dbReference>
<dbReference type="Gene3D" id="3.40.630.30">
    <property type="match status" value="1"/>
</dbReference>
<evidence type="ECO:0000256" key="1">
    <source>
        <dbReference type="ARBA" id="ARBA00022679"/>
    </source>
</evidence>
<sequence>MKNSLMIRPLCDSDAESLYKMENEIWNPNNTPASISYPNAQAYLEDHSNQDTIVAVVDDLAVGSIDYHPATSKPASKYTWTFGIGVSPKFQSLGIGGQLLEHFKQFAKKSGVHKIHLRVLGTNPDAIQFYKKHGFEIEGILKDEFFLNGIFVADYQMVYFFK</sequence>
<dbReference type="Proteomes" id="UP000182818">
    <property type="component" value="Unassembled WGS sequence"/>
</dbReference>
<dbReference type="PROSITE" id="PS51186">
    <property type="entry name" value="GNAT"/>
    <property type="match status" value="1"/>
</dbReference>
<dbReference type="PATRIC" id="fig|319653.3.peg.1133"/>
<dbReference type="InterPro" id="IPR000182">
    <property type="entry name" value="GNAT_dom"/>
</dbReference>
<keyword evidence="1" id="KW-0808">Transferase</keyword>
<dbReference type="GO" id="GO:0031415">
    <property type="term" value="C:NatA complex"/>
    <property type="evidence" value="ECO:0007669"/>
    <property type="project" value="TreeGrafter"/>
</dbReference>
<keyword evidence="5" id="KW-0689">Ribosomal protein</keyword>
<dbReference type="EMBL" id="JQBY01000025">
    <property type="protein sequence ID" value="KRN81536.1"/>
    <property type="molecule type" value="Genomic_DNA"/>
</dbReference>
<evidence type="ECO:0000313" key="7">
    <source>
        <dbReference type="Proteomes" id="UP000182818"/>
    </source>
</evidence>
<dbReference type="PIRSF" id="PIRSF037663">
    <property type="entry name" value="Acetyltransf_GNAT_prd"/>
    <property type="match status" value="1"/>
</dbReference>
<comment type="caution">
    <text evidence="4">The sequence shown here is derived from an EMBL/GenBank/DDBJ whole genome shotgun (WGS) entry which is preliminary data.</text>
</comment>
<dbReference type="EMBL" id="FOGK01000005">
    <property type="protein sequence ID" value="SER34946.1"/>
    <property type="molecule type" value="Genomic_DNA"/>
</dbReference>
<dbReference type="InterPro" id="IPR017255">
    <property type="entry name" value="AcTrfase_GNAT_prd"/>
</dbReference>